<gene>
    <name evidence="2" type="ORF">CR513_03282</name>
</gene>
<comment type="caution">
    <text evidence="2">The sequence shown here is derived from an EMBL/GenBank/DDBJ whole genome shotgun (WGS) entry which is preliminary data.</text>
</comment>
<dbReference type="EMBL" id="QJKJ01000544">
    <property type="protein sequence ID" value="RDY11990.1"/>
    <property type="molecule type" value="Genomic_DNA"/>
</dbReference>
<evidence type="ECO:0000313" key="3">
    <source>
        <dbReference type="Proteomes" id="UP000257109"/>
    </source>
</evidence>
<evidence type="ECO:0000313" key="2">
    <source>
        <dbReference type="EMBL" id="RDY11990.1"/>
    </source>
</evidence>
<evidence type="ECO:0000259" key="1">
    <source>
        <dbReference type="Pfam" id="PF24626"/>
    </source>
</evidence>
<accession>A0A371IAE6</accession>
<organism evidence="2 3">
    <name type="scientific">Mucuna pruriens</name>
    <name type="common">Velvet bean</name>
    <name type="synonym">Dolichos pruriens</name>
    <dbReference type="NCBI Taxonomy" id="157652"/>
    <lineage>
        <taxon>Eukaryota</taxon>
        <taxon>Viridiplantae</taxon>
        <taxon>Streptophyta</taxon>
        <taxon>Embryophyta</taxon>
        <taxon>Tracheophyta</taxon>
        <taxon>Spermatophyta</taxon>
        <taxon>Magnoliopsida</taxon>
        <taxon>eudicotyledons</taxon>
        <taxon>Gunneridae</taxon>
        <taxon>Pentapetalae</taxon>
        <taxon>rosids</taxon>
        <taxon>fabids</taxon>
        <taxon>Fabales</taxon>
        <taxon>Fabaceae</taxon>
        <taxon>Papilionoideae</taxon>
        <taxon>50 kb inversion clade</taxon>
        <taxon>NPAAA clade</taxon>
        <taxon>indigoferoid/millettioid clade</taxon>
        <taxon>Phaseoleae</taxon>
        <taxon>Mucuna</taxon>
    </lineage>
</organism>
<dbReference type="Pfam" id="PF24626">
    <property type="entry name" value="SH3_Tf2-1"/>
    <property type="match status" value="1"/>
</dbReference>
<dbReference type="Proteomes" id="UP000257109">
    <property type="component" value="Unassembled WGS sequence"/>
</dbReference>
<sequence>MVKLRIVSTNTSHSLFELIYGFNLLSPLDLLSLPNVSSLINNDGFSKTQFVKDLHAKAYSHIEQKGGLVWVHLRKERFLDLRKSILLPRGVGPFKVLTKVNDNDYILDMPQEY</sequence>
<protein>
    <recommendedName>
        <fullName evidence="1">Tf2-1-like SH3-like domain-containing protein</fullName>
    </recommendedName>
</protein>
<dbReference type="OrthoDB" id="1935586at2759"/>
<feature type="non-terminal residue" evidence="2">
    <location>
        <position position="113"/>
    </location>
</feature>
<reference evidence="2" key="1">
    <citation type="submission" date="2018-05" db="EMBL/GenBank/DDBJ databases">
        <title>Draft genome of Mucuna pruriens seed.</title>
        <authorList>
            <person name="Nnadi N.E."/>
            <person name="Vos R."/>
            <person name="Hasami M.H."/>
            <person name="Devisetty U.K."/>
            <person name="Aguiy J.C."/>
        </authorList>
    </citation>
    <scope>NUCLEOTIDE SEQUENCE [LARGE SCALE GENOMIC DNA]</scope>
    <source>
        <strain evidence="2">JCA_2017</strain>
    </source>
</reference>
<dbReference type="AlphaFoldDB" id="A0A371IAE6"/>
<dbReference type="InterPro" id="IPR056924">
    <property type="entry name" value="SH3_Tf2-1"/>
</dbReference>
<name>A0A371IAE6_MUCPR</name>
<proteinExistence type="predicted"/>
<feature type="domain" description="Tf2-1-like SH3-like" evidence="1">
    <location>
        <begin position="66"/>
        <end position="112"/>
    </location>
</feature>
<dbReference type="PANTHER" id="PTHR35046:SF9">
    <property type="entry name" value="RNA-DIRECTED DNA POLYMERASE"/>
    <property type="match status" value="1"/>
</dbReference>
<keyword evidence="3" id="KW-1185">Reference proteome</keyword>
<dbReference type="PANTHER" id="PTHR35046">
    <property type="entry name" value="ZINC KNUCKLE (CCHC-TYPE) FAMILY PROTEIN"/>
    <property type="match status" value="1"/>
</dbReference>